<feature type="transmembrane region" description="Helical" evidence="9">
    <location>
        <begin position="252"/>
        <end position="273"/>
    </location>
</feature>
<evidence type="ECO:0000256" key="6">
    <source>
        <dbReference type="ARBA" id="ARBA00022989"/>
    </source>
</evidence>
<feature type="transmembrane region" description="Helical" evidence="9">
    <location>
        <begin position="149"/>
        <end position="169"/>
    </location>
</feature>
<dbReference type="RefSeq" id="XP_022286354.1">
    <property type="nucleotide sequence ID" value="XM_022430646.1"/>
</dbReference>
<protein>
    <submittedName>
        <fullName evidence="12">Vesicular inhibitory amino acid transporter-like</fullName>
    </submittedName>
</protein>
<evidence type="ECO:0000256" key="5">
    <source>
        <dbReference type="ARBA" id="ARBA00022775"/>
    </source>
</evidence>
<keyword evidence="4 9" id="KW-0812">Transmembrane</keyword>
<feature type="transmembrane region" description="Helical" evidence="9">
    <location>
        <begin position="181"/>
        <end position="202"/>
    </location>
</feature>
<feature type="transmembrane region" description="Helical" evidence="9">
    <location>
        <begin position="214"/>
        <end position="232"/>
    </location>
</feature>
<evidence type="ECO:0000256" key="3">
    <source>
        <dbReference type="ARBA" id="ARBA00022448"/>
    </source>
</evidence>
<comment type="subcellular location">
    <subcellularLocation>
        <location evidence="1">Cytoplasmic vesicle membrane</location>
        <topology evidence="1">Multi-pass membrane protein</topology>
    </subcellularLocation>
</comment>
<comment type="similarity">
    <text evidence="2">Belongs to the amino acid/polyamine transporter 2 family.</text>
</comment>
<organism evidence="11 12">
    <name type="scientific">Crassostrea virginica</name>
    <name type="common">Eastern oyster</name>
    <dbReference type="NCBI Taxonomy" id="6565"/>
    <lineage>
        <taxon>Eukaryota</taxon>
        <taxon>Metazoa</taxon>
        <taxon>Spiralia</taxon>
        <taxon>Lophotrochozoa</taxon>
        <taxon>Mollusca</taxon>
        <taxon>Bivalvia</taxon>
        <taxon>Autobranchia</taxon>
        <taxon>Pteriomorphia</taxon>
        <taxon>Ostreida</taxon>
        <taxon>Ostreoidea</taxon>
        <taxon>Ostreidae</taxon>
        <taxon>Crassostrea</taxon>
    </lineage>
</organism>
<evidence type="ECO:0000256" key="2">
    <source>
        <dbReference type="ARBA" id="ARBA00008066"/>
    </source>
</evidence>
<sequence length="467" mass="53447">MEWFRRKDKNYSNLKNDSEIEMTRHDAEATQRSCSQETSEMCSENIMQYGSFSEETKAQVMEKKITTWQASWNIINMIQGTAVLNAPYVLLIGGIPGIVLTVLIGYISAYTCYLLICCQYDEDEHGNRTKKRPTLHDIAVHNLGRKAGVIFIDLLQILLLFGNCVYQILTCAHMINALFPGNLLGFNGIILLFSVPLFPFAFVKSIILVSHFSCASVIVTSFAHLGILVYMFTKINDWVLDEFPLSTDIYQFSVSMGMVVFGFDTQLYVNALDNKLKEGCNINRTIAWTHASSVLLKVLFGIAGVFTFGKRTRETITNNIDIVSLKYFFNLFYPLKFFLVFQFPYFSIIDLIQEKLFLGTNESCFPTCVNRNNALKWWAVLLRMSLVVLSVAVCLVFPDVAVMTGYAGCTVGTLVMFLLPVFFHLNMFWRRMRWYHLLHDFLVFLVGVVIVYFGIFSFVQREIMMNV</sequence>
<feature type="transmembrane region" description="Helical" evidence="9">
    <location>
        <begin position="404"/>
        <end position="425"/>
    </location>
</feature>
<feature type="transmembrane region" description="Helical" evidence="9">
    <location>
        <begin position="285"/>
        <end position="307"/>
    </location>
</feature>
<evidence type="ECO:0000256" key="9">
    <source>
        <dbReference type="SAM" id="Phobius"/>
    </source>
</evidence>
<name>A0A8B8A913_CRAVI</name>
<dbReference type="GO" id="GO:0005774">
    <property type="term" value="C:vacuolar membrane"/>
    <property type="evidence" value="ECO:0007669"/>
    <property type="project" value="TreeGrafter"/>
</dbReference>
<evidence type="ECO:0000259" key="10">
    <source>
        <dbReference type="Pfam" id="PF01490"/>
    </source>
</evidence>
<proteinExistence type="inferred from homology"/>
<evidence type="ECO:0000256" key="8">
    <source>
        <dbReference type="ARBA" id="ARBA00023329"/>
    </source>
</evidence>
<dbReference type="GO" id="GO:0006836">
    <property type="term" value="P:neurotransmitter transport"/>
    <property type="evidence" value="ECO:0007669"/>
    <property type="project" value="UniProtKB-KW"/>
</dbReference>
<evidence type="ECO:0000256" key="4">
    <source>
        <dbReference type="ARBA" id="ARBA00022692"/>
    </source>
</evidence>
<feature type="transmembrane region" description="Helical" evidence="9">
    <location>
        <begin position="437"/>
        <end position="459"/>
    </location>
</feature>
<evidence type="ECO:0000313" key="12">
    <source>
        <dbReference type="RefSeq" id="XP_022286354.1"/>
    </source>
</evidence>
<dbReference type="GO" id="GO:0030659">
    <property type="term" value="C:cytoplasmic vesicle membrane"/>
    <property type="evidence" value="ECO:0007669"/>
    <property type="project" value="UniProtKB-SubCell"/>
</dbReference>
<dbReference type="GeneID" id="111099213"/>
<dbReference type="AlphaFoldDB" id="A0A8B8A913"/>
<feature type="transmembrane region" description="Helical" evidence="9">
    <location>
        <begin position="327"/>
        <end position="348"/>
    </location>
</feature>
<dbReference type="OrthoDB" id="6021076at2759"/>
<feature type="transmembrane region" description="Helical" evidence="9">
    <location>
        <begin position="380"/>
        <end position="398"/>
    </location>
</feature>
<keyword evidence="6 9" id="KW-1133">Transmembrane helix</keyword>
<gene>
    <name evidence="12" type="primary">LOC111099213</name>
</gene>
<evidence type="ECO:0000256" key="1">
    <source>
        <dbReference type="ARBA" id="ARBA00004439"/>
    </source>
</evidence>
<dbReference type="PANTHER" id="PTHR22950:SF689">
    <property type="entry name" value="VESICULAR INHIBITORY AMINO ACID TRANSPORTER"/>
    <property type="match status" value="1"/>
</dbReference>
<keyword evidence="8" id="KW-0968">Cytoplasmic vesicle</keyword>
<reference evidence="12" key="1">
    <citation type="submission" date="2025-08" db="UniProtKB">
        <authorList>
            <consortium name="RefSeq"/>
        </authorList>
    </citation>
    <scope>IDENTIFICATION</scope>
    <source>
        <tissue evidence="12">Whole sample</tissue>
    </source>
</reference>
<dbReference type="Proteomes" id="UP000694844">
    <property type="component" value="Chromosome 5"/>
</dbReference>
<accession>A0A8B8A913</accession>
<feature type="domain" description="Amino acid transporter transmembrane" evidence="10">
    <location>
        <begin position="63"/>
        <end position="456"/>
    </location>
</feature>
<keyword evidence="5" id="KW-0532">Neurotransmitter transport</keyword>
<dbReference type="GO" id="GO:0015179">
    <property type="term" value="F:L-amino acid transmembrane transporter activity"/>
    <property type="evidence" value="ECO:0007669"/>
    <property type="project" value="TreeGrafter"/>
</dbReference>
<keyword evidence="11" id="KW-1185">Reference proteome</keyword>
<dbReference type="PANTHER" id="PTHR22950">
    <property type="entry name" value="AMINO ACID TRANSPORTER"/>
    <property type="match status" value="1"/>
</dbReference>
<evidence type="ECO:0000256" key="7">
    <source>
        <dbReference type="ARBA" id="ARBA00023136"/>
    </source>
</evidence>
<dbReference type="Pfam" id="PF01490">
    <property type="entry name" value="Aa_trans"/>
    <property type="match status" value="1"/>
</dbReference>
<keyword evidence="7 9" id="KW-0472">Membrane</keyword>
<feature type="transmembrane region" description="Helical" evidence="9">
    <location>
        <begin position="97"/>
        <end position="118"/>
    </location>
</feature>
<keyword evidence="3" id="KW-0813">Transport</keyword>
<dbReference type="InterPro" id="IPR013057">
    <property type="entry name" value="AA_transpt_TM"/>
</dbReference>
<dbReference type="KEGG" id="cvn:111099213"/>
<evidence type="ECO:0000313" key="11">
    <source>
        <dbReference type="Proteomes" id="UP000694844"/>
    </source>
</evidence>